<organism evidence="3 4">
    <name type="scientific">Dendrothele bispora (strain CBS 962.96)</name>
    <dbReference type="NCBI Taxonomy" id="1314807"/>
    <lineage>
        <taxon>Eukaryota</taxon>
        <taxon>Fungi</taxon>
        <taxon>Dikarya</taxon>
        <taxon>Basidiomycota</taxon>
        <taxon>Agaricomycotina</taxon>
        <taxon>Agaricomycetes</taxon>
        <taxon>Agaricomycetidae</taxon>
        <taxon>Agaricales</taxon>
        <taxon>Agaricales incertae sedis</taxon>
        <taxon>Dendrothele</taxon>
    </lineage>
</organism>
<dbReference type="AlphaFoldDB" id="A0A4S8KT89"/>
<evidence type="ECO:0000256" key="1">
    <source>
        <dbReference type="SAM" id="Phobius"/>
    </source>
</evidence>
<dbReference type="InterPro" id="IPR045339">
    <property type="entry name" value="DUF6534"/>
</dbReference>
<proteinExistence type="predicted"/>
<dbReference type="Pfam" id="PF20152">
    <property type="entry name" value="DUF6534"/>
    <property type="match status" value="1"/>
</dbReference>
<accession>A0A4S8KT89</accession>
<dbReference type="Proteomes" id="UP000297245">
    <property type="component" value="Unassembled WGS sequence"/>
</dbReference>
<protein>
    <recommendedName>
        <fullName evidence="2">DUF6534 domain-containing protein</fullName>
    </recommendedName>
</protein>
<keyword evidence="1" id="KW-1133">Transmembrane helix</keyword>
<evidence type="ECO:0000259" key="2">
    <source>
        <dbReference type="Pfam" id="PF20152"/>
    </source>
</evidence>
<keyword evidence="1" id="KW-0472">Membrane</keyword>
<feature type="transmembrane region" description="Helical" evidence="1">
    <location>
        <begin position="45"/>
        <end position="69"/>
    </location>
</feature>
<keyword evidence="4" id="KW-1185">Reference proteome</keyword>
<dbReference type="EMBL" id="ML180104">
    <property type="protein sequence ID" value="THU78950.1"/>
    <property type="molecule type" value="Genomic_DNA"/>
</dbReference>
<feature type="domain" description="DUF6534" evidence="2">
    <location>
        <begin position="7"/>
        <end position="118"/>
    </location>
</feature>
<reference evidence="3 4" key="1">
    <citation type="journal article" date="2019" name="Nat. Ecol. Evol.">
        <title>Megaphylogeny resolves global patterns of mushroom evolution.</title>
        <authorList>
            <person name="Varga T."/>
            <person name="Krizsan K."/>
            <person name="Foldi C."/>
            <person name="Dima B."/>
            <person name="Sanchez-Garcia M."/>
            <person name="Sanchez-Ramirez S."/>
            <person name="Szollosi G.J."/>
            <person name="Szarkandi J.G."/>
            <person name="Papp V."/>
            <person name="Albert L."/>
            <person name="Andreopoulos W."/>
            <person name="Angelini C."/>
            <person name="Antonin V."/>
            <person name="Barry K.W."/>
            <person name="Bougher N.L."/>
            <person name="Buchanan P."/>
            <person name="Buyck B."/>
            <person name="Bense V."/>
            <person name="Catcheside P."/>
            <person name="Chovatia M."/>
            <person name="Cooper J."/>
            <person name="Damon W."/>
            <person name="Desjardin D."/>
            <person name="Finy P."/>
            <person name="Geml J."/>
            <person name="Haridas S."/>
            <person name="Hughes K."/>
            <person name="Justo A."/>
            <person name="Karasinski D."/>
            <person name="Kautmanova I."/>
            <person name="Kiss B."/>
            <person name="Kocsube S."/>
            <person name="Kotiranta H."/>
            <person name="LaButti K.M."/>
            <person name="Lechner B.E."/>
            <person name="Liimatainen K."/>
            <person name="Lipzen A."/>
            <person name="Lukacs Z."/>
            <person name="Mihaltcheva S."/>
            <person name="Morgado L.N."/>
            <person name="Niskanen T."/>
            <person name="Noordeloos M.E."/>
            <person name="Ohm R.A."/>
            <person name="Ortiz-Santana B."/>
            <person name="Ovrebo C."/>
            <person name="Racz N."/>
            <person name="Riley R."/>
            <person name="Savchenko A."/>
            <person name="Shiryaev A."/>
            <person name="Soop K."/>
            <person name="Spirin V."/>
            <person name="Szebenyi C."/>
            <person name="Tomsovsky M."/>
            <person name="Tulloss R.E."/>
            <person name="Uehling J."/>
            <person name="Grigoriev I.V."/>
            <person name="Vagvolgyi C."/>
            <person name="Papp T."/>
            <person name="Martin F.M."/>
            <person name="Miettinen O."/>
            <person name="Hibbett D.S."/>
            <person name="Nagy L.G."/>
        </authorList>
    </citation>
    <scope>NUCLEOTIDE SEQUENCE [LARGE SCALE GENOMIC DNA]</scope>
    <source>
        <strain evidence="3 4">CBS 962.96</strain>
    </source>
</reference>
<keyword evidence="1" id="KW-0812">Transmembrane</keyword>
<sequence length="144" mass="15470">MTINTLAAAGDTIIATLLSLLLWTQKIIGVKKLATFADLISMKKLAMTINTLAAAGDTIIATLLSLLLWTQKKGLEGTNRMINGMACTTPHSFISIFFFFNMGSLYTNTFLVTLNIRSVFREIGNNSNGSSLTLPTFGTGTVDG</sequence>
<evidence type="ECO:0000313" key="4">
    <source>
        <dbReference type="Proteomes" id="UP000297245"/>
    </source>
</evidence>
<gene>
    <name evidence="3" type="ORF">K435DRAFT_811117</name>
</gene>
<name>A0A4S8KT89_DENBC</name>
<feature type="transmembrane region" description="Helical" evidence="1">
    <location>
        <begin position="6"/>
        <end position="24"/>
    </location>
</feature>
<evidence type="ECO:0000313" key="3">
    <source>
        <dbReference type="EMBL" id="THU78950.1"/>
    </source>
</evidence>